<feature type="repeat" description="ANK" evidence="1">
    <location>
        <begin position="964"/>
        <end position="996"/>
    </location>
</feature>
<dbReference type="Pfam" id="PF06985">
    <property type="entry name" value="HET"/>
    <property type="match status" value="1"/>
</dbReference>
<accession>A0ABP0BAZ5</accession>
<feature type="domain" description="Heterokaryon incompatibility" evidence="3">
    <location>
        <begin position="132"/>
        <end position="277"/>
    </location>
</feature>
<evidence type="ECO:0000313" key="4">
    <source>
        <dbReference type="EMBL" id="CAK7216792.1"/>
    </source>
</evidence>
<sequence>MVDIGLRLKMPSAPHSIFGFLTSFLYGKSKGEEEPQLSVEDELVPVPSPVLVPAPAPAHVPTPDLAPSAPEPNEAEAIQAAKPIDGFRHSPLLQKDSIRLLRLLPNKDANARIQCQLFEYPLGGPTDEVHLYEALSYVWGSVDNPQTIDVVSPIPGSDPPHALSVTANLHIALKHLRNRHVERLLWIDAVCIDQLNNDEKAQQIQMMAKVYNRAHRVVVWLGESSDDGDKALCEIRDAASRQHGREVVMKRINTDNDDAVPKLLERDWFQRIWILQEAAAARSVVVKCGAGEIDGYVFWSGLNALDPYQHAPDLRNLIPPIAALIAGANFRPRYESPAGRPFTLQISPIAHLIDRFHIRKATVPLDKVYALLGMRSDTAARDDLVVDYRVPWKDLFAKVVRLATSDDAAIHTWEGSEVAVINTRACVLGEVTAVAWGDGVPSDENSRTSQNRRLTSPPYQAARTPSRVPPSFTRVPSLRSPQGQGRTSSLQATDGMQNDQQVLTLQSYRGRPQHGTGNTVYHLRFHATAKTVMKNDVLLLLAGAATPTIVRPCKGYLAVIVASVPLQDGLSLESPVFNSPGHWQVDRDFKNDVNLVWDWAPSPRYEDDLDTFLSARHLLPAEHESDDDRHWQAFDRAVRFWNMGLLYLQMDKHHEAFQYEAWARAAYKAFRNSAGTAIATAAAATTATATATTAPATTTATSTSTLTAAATAFTVDDHSVRAGLSMAFEYAHEDGARLMLNQNTGGRLTDETISSFGWSSGHTPLLCAIRHGYISIVRLLISKGAHAEARGLMGETPLTCAAEHGYDSIVHLLLVGEHVDVERRDADDQRGWTALMHAAANGYMDVVQLLLDFHADINARATGGDQLTALICAAIGGHEAVAMLLLDNGARLETADGLGKTALIHAVEGNHEDLVWSLLGRSADIAARDDKGHTALVHALAGGHRDMVLLLLDNDADIATQDKEGLTPLEHAVQSGSRDMVLDLLQRGAAADAERLEGQVAQYVASTTSMSLPSPSEQHGTDLLIRCVAEQHRKVLQLLVEMGVDLDGQDNKGLTALMHAVIRGNTAAINFLVKRGAAMDAHDLDGKTALMHAVVGAQTRAAGLLLMHGANVDARDNHGRTALMHDALEDGIAYDDLLQRSADLEARDDNGWTAVMHAAVEGKWINAQGLLKRHHANIDARDNNGQTALAIATLAGKWGTAGLLLENGADINAQDKNGWTVLMHAVDRRLGPRVVYDLLDKGADYLIEAYDGQTTAVTLAATHGERMPPAGFSQRRASSAAVGRVGSGRLGREASPSVTAHNRKRIRQETTEWGPTAVFNGRFYQ</sequence>
<dbReference type="PROSITE" id="PS50088">
    <property type="entry name" value="ANK_REPEAT"/>
    <property type="match status" value="9"/>
</dbReference>
<dbReference type="Gene3D" id="1.25.40.20">
    <property type="entry name" value="Ankyrin repeat-containing domain"/>
    <property type="match status" value="6"/>
</dbReference>
<feature type="repeat" description="ANK" evidence="1">
    <location>
        <begin position="898"/>
        <end position="930"/>
    </location>
</feature>
<feature type="repeat" description="ANK" evidence="1">
    <location>
        <begin position="931"/>
        <end position="963"/>
    </location>
</feature>
<feature type="repeat" description="ANK" evidence="1">
    <location>
        <begin position="830"/>
        <end position="862"/>
    </location>
</feature>
<dbReference type="Pfam" id="PF00023">
    <property type="entry name" value="Ank"/>
    <property type="match status" value="2"/>
</dbReference>
<dbReference type="Pfam" id="PF12796">
    <property type="entry name" value="Ank_2"/>
    <property type="match status" value="4"/>
</dbReference>
<organism evidence="4 5">
    <name type="scientific">Sporothrix curviconia</name>
    <dbReference type="NCBI Taxonomy" id="1260050"/>
    <lineage>
        <taxon>Eukaryota</taxon>
        <taxon>Fungi</taxon>
        <taxon>Dikarya</taxon>
        <taxon>Ascomycota</taxon>
        <taxon>Pezizomycotina</taxon>
        <taxon>Sordariomycetes</taxon>
        <taxon>Sordariomycetidae</taxon>
        <taxon>Ophiostomatales</taxon>
        <taxon>Ophiostomataceae</taxon>
        <taxon>Sporothrix</taxon>
    </lineage>
</organism>
<dbReference type="PANTHER" id="PTHR24184:SF11">
    <property type="entry name" value="ANKYRIN REPEAT AND SOCS BOX CONTAINING 3"/>
    <property type="match status" value="1"/>
</dbReference>
<name>A0ABP0BAZ5_9PEZI</name>
<feature type="region of interest" description="Disordered" evidence="2">
    <location>
        <begin position="1283"/>
        <end position="1303"/>
    </location>
</feature>
<reference evidence="4 5" key="1">
    <citation type="submission" date="2024-01" db="EMBL/GenBank/DDBJ databases">
        <authorList>
            <person name="Allen C."/>
            <person name="Tagirdzhanova G."/>
        </authorList>
    </citation>
    <scope>NUCLEOTIDE SEQUENCE [LARGE SCALE GENOMIC DNA]</scope>
</reference>
<dbReference type="SUPFAM" id="SSF48403">
    <property type="entry name" value="Ankyrin repeat"/>
    <property type="match status" value="3"/>
</dbReference>
<dbReference type="InterPro" id="IPR002110">
    <property type="entry name" value="Ankyrin_rpt"/>
</dbReference>
<feature type="repeat" description="ANK" evidence="1">
    <location>
        <begin position="865"/>
        <end position="897"/>
    </location>
</feature>
<feature type="repeat" description="ANK" evidence="1">
    <location>
        <begin position="1085"/>
        <end position="1117"/>
    </location>
</feature>
<proteinExistence type="predicted"/>
<feature type="repeat" description="ANK" evidence="1">
    <location>
        <begin position="760"/>
        <end position="792"/>
    </location>
</feature>
<dbReference type="PANTHER" id="PTHR24184">
    <property type="entry name" value="SI:CH211-189E2.2"/>
    <property type="match status" value="1"/>
</dbReference>
<feature type="region of interest" description="Disordered" evidence="2">
    <location>
        <begin position="438"/>
        <end position="496"/>
    </location>
</feature>
<dbReference type="InterPro" id="IPR036770">
    <property type="entry name" value="Ankyrin_rpt-contain_sf"/>
</dbReference>
<evidence type="ECO:0000313" key="5">
    <source>
        <dbReference type="Proteomes" id="UP001642405"/>
    </source>
</evidence>
<comment type="caution">
    <text evidence="4">The sequence shown here is derived from an EMBL/GenBank/DDBJ whole genome shotgun (WGS) entry which is preliminary data.</text>
</comment>
<dbReference type="SMART" id="SM00248">
    <property type="entry name" value="ANK"/>
    <property type="match status" value="13"/>
</dbReference>
<keyword evidence="1" id="KW-0040">ANK repeat</keyword>
<feature type="repeat" description="ANK" evidence="1">
    <location>
        <begin position="1052"/>
        <end position="1084"/>
    </location>
</feature>
<dbReference type="EMBL" id="CAWUHB010000012">
    <property type="protein sequence ID" value="CAK7216792.1"/>
    <property type="molecule type" value="Genomic_DNA"/>
</dbReference>
<gene>
    <name evidence="4" type="ORF">SCUCBS95973_002926</name>
</gene>
<protein>
    <recommendedName>
        <fullName evidence="3">Heterokaryon incompatibility domain-containing protein</fullName>
    </recommendedName>
</protein>
<keyword evidence="5" id="KW-1185">Reference proteome</keyword>
<evidence type="ECO:0000256" key="2">
    <source>
        <dbReference type="SAM" id="MobiDB-lite"/>
    </source>
</evidence>
<feature type="repeat" description="ANK" evidence="1">
    <location>
        <begin position="1184"/>
        <end position="1216"/>
    </location>
</feature>
<dbReference type="Proteomes" id="UP001642405">
    <property type="component" value="Unassembled WGS sequence"/>
</dbReference>
<feature type="compositionally biased region" description="Polar residues" evidence="2">
    <location>
        <begin position="447"/>
        <end position="458"/>
    </location>
</feature>
<evidence type="ECO:0000259" key="3">
    <source>
        <dbReference type="Pfam" id="PF06985"/>
    </source>
</evidence>
<dbReference type="InterPro" id="IPR010730">
    <property type="entry name" value="HET"/>
</dbReference>
<evidence type="ECO:0000256" key="1">
    <source>
        <dbReference type="PROSITE-ProRule" id="PRU00023"/>
    </source>
</evidence>
<dbReference type="PROSITE" id="PS50297">
    <property type="entry name" value="ANK_REP_REGION"/>
    <property type="match status" value="7"/>
</dbReference>
<dbReference type="PRINTS" id="PR01415">
    <property type="entry name" value="ANKYRIN"/>
</dbReference>
<feature type="compositionally biased region" description="Polar residues" evidence="2">
    <location>
        <begin position="479"/>
        <end position="496"/>
    </location>
</feature>